<keyword evidence="8" id="KW-0653">Protein transport</keyword>
<keyword evidence="9" id="KW-0072">Autophagy</keyword>
<name>A0A139IN23_9PEZI</name>
<feature type="compositionally biased region" description="Polar residues" evidence="12">
    <location>
        <begin position="50"/>
        <end position="61"/>
    </location>
</feature>
<comment type="caution">
    <text evidence="14">The sequence shown here is derived from an EMBL/GenBank/DDBJ whole genome shotgun (WGS) entry which is preliminary data.</text>
</comment>
<evidence type="ECO:0000256" key="10">
    <source>
        <dbReference type="ARBA" id="ARBA00029362"/>
    </source>
</evidence>
<protein>
    <recommendedName>
        <fullName evidence="11">Cysteine protease</fullName>
        <ecNumber evidence="11">3.4.22.-</ecNumber>
    </recommendedName>
</protein>
<keyword evidence="15" id="KW-1185">Reference proteome</keyword>
<evidence type="ECO:0000256" key="12">
    <source>
        <dbReference type="SAM" id="MobiDB-lite"/>
    </source>
</evidence>
<dbReference type="GO" id="GO:0034727">
    <property type="term" value="P:piecemeal microautophagy of the nucleus"/>
    <property type="evidence" value="ECO:0007669"/>
    <property type="project" value="TreeGrafter"/>
</dbReference>
<proteinExistence type="inferred from homology"/>
<dbReference type="GO" id="GO:0000407">
    <property type="term" value="C:phagophore assembly site"/>
    <property type="evidence" value="ECO:0007669"/>
    <property type="project" value="UniProtKB-SubCell"/>
</dbReference>
<dbReference type="AlphaFoldDB" id="A0A139IN23"/>
<keyword evidence="6 11" id="KW-0378">Hydrolase</keyword>
<dbReference type="EC" id="3.4.22.-" evidence="11"/>
<dbReference type="PANTHER" id="PTHR22624:SF49">
    <property type="entry name" value="CYSTEINE PROTEASE"/>
    <property type="match status" value="1"/>
</dbReference>
<dbReference type="STRING" id="113226.A0A139IN23"/>
<dbReference type="GO" id="GO:0035973">
    <property type="term" value="P:aggrephagy"/>
    <property type="evidence" value="ECO:0007669"/>
    <property type="project" value="TreeGrafter"/>
</dbReference>
<dbReference type="InterPro" id="IPR005078">
    <property type="entry name" value="Peptidase_C54"/>
</dbReference>
<keyword evidence="5 11" id="KW-0645">Protease</keyword>
<reference evidence="14 15" key="1">
    <citation type="submission" date="2015-07" db="EMBL/GenBank/DDBJ databases">
        <title>Comparative genomics of the Sigatoka disease complex on banana suggests a link between parallel evolutionary changes in Pseudocercospora fijiensis and Pseudocercospora eumusae and increased virulence on the banana host.</title>
        <authorList>
            <person name="Chang T.-C."/>
            <person name="Salvucci A."/>
            <person name="Crous P.W."/>
            <person name="Stergiopoulos I."/>
        </authorList>
    </citation>
    <scope>NUCLEOTIDE SEQUENCE [LARGE SCALE GENOMIC DNA]</scope>
    <source>
        <strain evidence="14 15">CBS 116634</strain>
    </source>
</reference>
<comment type="similarity">
    <text evidence="2 11">Belongs to the peptidase C54 family.</text>
</comment>
<comment type="catalytic activity">
    <reaction evidence="10">
        <text>[protein]-C-terminal L-amino acid-glycyl-phosphatidylethanolamide + H2O = [protein]-C-terminal L-amino acid-glycine + a 1,2-diacyl-sn-glycero-3-phosphoethanolamine</text>
        <dbReference type="Rhea" id="RHEA:67548"/>
        <dbReference type="Rhea" id="RHEA-COMP:17323"/>
        <dbReference type="Rhea" id="RHEA-COMP:17324"/>
        <dbReference type="ChEBI" id="CHEBI:15377"/>
        <dbReference type="ChEBI" id="CHEBI:64612"/>
        <dbReference type="ChEBI" id="CHEBI:172940"/>
        <dbReference type="ChEBI" id="CHEBI:172941"/>
    </reaction>
    <physiologicalReaction direction="left-to-right" evidence="10">
        <dbReference type="Rhea" id="RHEA:67549"/>
    </physiologicalReaction>
</comment>
<dbReference type="GO" id="GO:0000045">
    <property type="term" value="P:autophagosome assembly"/>
    <property type="evidence" value="ECO:0007669"/>
    <property type="project" value="TreeGrafter"/>
</dbReference>
<evidence type="ECO:0000313" key="15">
    <source>
        <dbReference type="Proteomes" id="UP000073492"/>
    </source>
</evidence>
<evidence type="ECO:0000256" key="11">
    <source>
        <dbReference type="RuleBase" id="RU363115"/>
    </source>
</evidence>
<evidence type="ECO:0000256" key="8">
    <source>
        <dbReference type="ARBA" id="ARBA00022927"/>
    </source>
</evidence>
<evidence type="ECO:0000259" key="13">
    <source>
        <dbReference type="Pfam" id="PF03416"/>
    </source>
</evidence>
<dbReference type="OrthoDB" id="1898734at2759"/>
<evidence type="ECO:0000256" key="9">
    <source>
        <dbReference type="ARBA" id="ARBA00023006"/>
    </source>
</evidence>
<dbReference type="GO" id="GO:0016485">
    <property type="term" value="P:protein processing"/>
    <property type="evidence" value="ECO:0007669"/>
    <property type="project" value="TreeGrafter"/>
</dbReference>
<evidence type="ECO:0000256" key="3">
    <source>
        <dbReference type="ARBA" id="ARBA00022448"/>
    </source>
</evidence>
<evidence type="ECO:0000256" key="5">
    <source>
        <dbReference type="ARBA" id="ARBA00022670"/>
    </source>
</evidence>
<dbReference type="InterPro" id="IPR038765">
    <property type="entry name" value="Papain-like_cys_pep_sf"/>
</dbReference>
<gene>
    <name evidence="14" type="ORF">AC579_7100</name>
</gene>
<keyword evidence="3" id="KW-0813">Transport</keyword>
<evidence type="ECO:0000256" key="6">
    <source>
        <dbReference type="ARBA" id="ARBA00022801"/>
    </source>
</evidence>
<dbReference type="EMBL" id="LFZO01000045">
    <property type="protein sequence ID" value="KXT16060.1"/>
    <property type="molecule type" value="Genomic_DNA"/>
</dbReference>
<dbReference type="GO" id="GO:0000423">
    <property type="term" value="P:mitophagy"/>
    <property type="evidence" value="ECO:0007669"/>
    <property type="project" value="TreeGrafter"/>
</dbReference>
<accession>A0A139IN23</accession>
<dbReference type="GO" id="GO:0019786">
    <property type="term" value="F:protein-phosphatidylethanolamide deconjugating activity"/>
    <property type="evidence" value="ECO:0007669"/>
    <property type="project" value="InterPro"/>
</dbReference>
<feature type="domain" description="Peptidase C54 catalytic" evidence="13">
    <location>
        <begin position="109"/>
        <end position="395"/>
    </location>
</feature>
<comment type="subcellular location">
    <subcellularLocation>
        <location evidence="11">Nucleus</location>
    </subcellularLocation>
    <subcellularLocation>
        <location evidence="11">Cytoplasm</location>
    </subcellularLocation>
    <subcellularLocation>
        <location evidence="1">Preautophagosomal structure</location>
    </subcellularLocation>
</comment>
<feature type="region of interest" description="Disordered" evidence="12">
    <location>
        <begin position="39"/>
        <end position="87"/>
    </location>
</feature>
<dbReference type="SUPFAM" id="SSF54001">
    <property type="entry name" value="Cysteine proteinases"/>
    <property type="match status" value="1"/>
</dbReference>
<evidence type="ECO:0000256" key="2">
    <source>
        <dbReference type="ARBA" id="ARBA00010958"/>
    </source>
</evidence>
<keyword evidence="4 11" id="KW-0963">Cytoplasm</keyword>
<dbReference type="GO" id="GO:0004197">
    <property type="term" value="F:cysteine-type endopeptidase activity"/>
    <property type="evidence" value="ECO:0007669"/>
    <property type="project" value="TreeGrafter"/>
</dbReference>
<organism evidence="14 15">
    <name type="scientific">Pseudocercospora musae</name>
    <dbReference type="NCBI Taxonomy" id="113226"/>
    <lineage>
        <taxon>Eukaryota</taxon>
        <taxon>Fungi</taxon>
        <taxon>Dikarya</taxon>
        <taxon>Ascomycota</taxon>
        <taxon>Pezizomycotina</taxon>
        <taxon>Dothideomycetes</taxon>
        <taxon>Dothideomycetidae</taxon>
        <taxon>Mycosphaerellales</taxon>
        <taxon>Mycosphaerellaceae</taxon>
        <taxon>Pseudocercospora</taxon>
    </lineage>
</organism>
<dbReference type="Pfam" id="PF03416">
    <property type="entry name" value="Peptidase_C54"/>
    <property type="match status" value="1"/>
</dbReference>
<dbReference type="GO" id="GO:0015031">
    <property type="term" value="P:protein transport"/>
    <property type="evidence" value="ECO:0007669"/>
    <property type="project" value="UniProtKB-KW"/>
</dbReference>
<sequence>MNEFARFSKRAVDWVFDRPPRNEDGSPIWCLGRSYESEYQAERPPAAPGTSPSAQSATSHADSAVVTQPEHRLKSEEQRDKDDDEELVKSFDQVQLSRSMDEEDLGWPSEFLDDFESRVWITYRDAFPPIPKSSDPAAASKMSFTTKLRNFTNQAGFTSDTGWGCMIRSGQSLLANTIVVHRLGRDWRKGQKEREHKDILSLFADTPEAPFSIHKFVEHGAQACGTYPGEWFGPNATARCLRALTDKYDQAGLRVYARPNDSDVYIDALTATATQKDANDEFQPTLIVLGIRLGIEKVTPAYHAALKAALELAQSVGIAGGRPSSSHYFVGHQGDNFFYLDPHTTRPMLSPQPSAEDVDTCHTRRVRKLPLAEMDPSMLLGFLVRSKEDFEEWRKAVANMPGKAIIHVHETEPKYSAGNERAGAVDEVETLDETLDEEEDEGEVL</sequence>
<evidence type="ECO:0000256" key="7">
    <source>
        <dbReference type="ARBA" id="ARBA00022807"/>
    </source>
</evidence>
<dbReference type="InterPro" id="IPR046792">
    <property type="entry name" value="Peptidase_C54_cat"/>
</dbReference>
<evidence type="ECO:0000256" key="4">
    <source>
        <dbReference type="ARBA" id="ARBA00022490"/>
    </source>
</evidence>
<dbReference type="PANTHER" id="PTHR22624">
    <property type="entry name" value="CYSTEINE PROTEASE ATG4"/>
    <property type="match status" value="1"/>
</dbReference>
<dbReference type="Proteomes" id="UP000073492">
    <property type="component" value="Unassembled WGS sequence"/>
</dbReference>
<comment type="function">
    <text evidence="11">Required for selective autophagic degradation of the nucleus (nucleophagy) as well as for mitophagy which contributes to regulate mitochondrial quantity and quality by eliminating the mitochondria to a basal level to fulfill cellular energy requirements and preventing excess ROS production.</text>
</comment>
<dbReference type="GO" id="GO:0005634">
    <property type="term" value="C:nucleus"/>
    <property type="evidence" value="ECO:0007669"/>
    <property type="project" value="UniProtKB-SubCell"/>
</dbReference>
<keyword evidence="11" id="KW-0539">Nucleus</keyword>
<keyword evidence="7" id="KW-0788">Thiol protease</keyword>
<feature type="compositionally biased region" description="Basic and acidic residues" evidence="12">
    <location>
        <begin position="69"/>
        <end position="81"/>
    </location>
</feature>
<evidence type="ECO:0000256" key="1">
    <source>
        <dbReference type="ARBA" id="ARBA00004329"/>
    </source>
</evidence>
<evidence type="ECO:0000313" key="14">
    <source>
        <dbReference type="EMBL" id="KXT16060.1"/>
    </source>
</evidence>